<comment type="subunit">
    <text evidence="17">Homotrimer.</text>
</comment>
<organism evidence="19 20">
    <name type="scientific">Algimonas porphyrae</name>
    <dbReference type="NCBI Taxonomy" id="1128113"/>
    <lineage>
        <taxon>Bacteria</taxon>
        <taxon>Pseudomonadati</taxon>
        <taxon>Pseudomonadota</taxon>
        <taxon>Alphaproteobacteria</taxon>
        <taxon>Maricaulales</taxon>
        <taxon>Robiginitomaculaceae</taxon>
        <taxon>Algimonas</taxon>
    </lineage>
</organism>
<evidence type="ECO:0000256" key="15">
    <source>
        <dbReference type="ARBA" id="ARBA00048493"/>
    </source>
</evidence>
<dbReference type="SUPFAM" id="SSF51161">
    <property type="entry name" value="Trimeric LpxA-like enzymes"/>
    <property type="match status" value="1"/>
</dbReference>
<feature type="region of interest" description="Linker" evidence="17">
    <location>
        <begin position="212"/>
        <end position="232"/>
    </location>
</feature>
<evidence type="ECO:0000256" key="5">
    <source>
        <dbReference type="ARBA" id="ARBA00022695"/>
    </source>
</evidence>
<dbReference type="InterPro" id="IPR050065">
    <property type="entry name" value="GlmU-like"/>
</dbReference>
<accession>A0ABQ5UV66</accession>
<dbReference type="EC" id="2.7.7.23" evidence="17"/>
<dbReference type="InterPro" id="IPR025877">
    <property type="entry name" value="MobA-like_NTP_Trfase"/>
</dbReference>
<comment type="pathway">
    <text evidence="17">Nucleotide-sugar biosynthesis; UDP-N-acetyl-alpha-D-glucosamine biosynthesis; UDP-N-acetyl-alpha-D-glucosamine from N-acetyl-alpha-D-glucosamine 1-phosphate: step 1/1.</text>
</comment>
<evidence type="ECO:0000256" key="2">
    <source>
        <dbReference type="ARBA" id="ARBA00007947"/>
    </source>
</evidence>
<reference evidence="19" key="2">
    <citation type="submission" date="2023-01" db="EMBL/GenBank/DDBJ databases">
        <title>Draft genome sequence of Algimonas porphyrae strain NBRC 108216.</title>
        <authorList>
            <person name="Sun Q."/>
            <person name="Mori K."/>
        </authorList>
    </citation>
    <scope>NUCLEOTIDE SEQUENCE</scope>
    <source>
        <strain evidence="19">NBRC 108216</strain>
    </source>
</reference>
<feature type="binding site" evidence="17">
    <location>
        <position position="342"/>
    </location>
    <ligand>
        <name>UDP-N-acetyl-alpha-D-glucosamine</name>
        <dbReference type="ChEBI" id="CHEBI:57705"/>
    </ligand>
</feature>
<feature type="binding site" evidence="17">
    <location>
        <position position="388"/>
    </location>
    <ligand>
        <name>acetyl-CoA</name>
        <dbReference type="ChEBI" id="CHEBI:57288"/>
    </ligand>
</feature>
<keyword evidence="6 17" id="KW-0479">Metal-binding</keyword>
<keyword evidence="9 17" id="KW-0133">Cell shape</keyword>
<feature type="region of interest" description="N-acetyltransferase" evidence="17">
    <location>
        <begin position="233"/>
        <end position="430"/>
    </location>
</feature>
<dbReference type="SUPFAM" id="SSF53448">
    <property type="entry name" value="Nucleotide-diphospho-sugar transferases"/>
    <property type="match status" value="1"/>
</dbReference>
<feature type="binding site" evidence="17">
    <location>
        <begin position="63"/>
        <end position="64"/>
    </location>
    <ligand>
        <name>UDP-N-acetyl-alpha-D-glucosamine</name>
        <dbReference type="ChEBI" id="CHEBI:57705"/>
    </ligand>
</feature>
<dbReference type="InterPro" id="IPR029044">
    <property type="entry name" value="Nucleotide-diphossugar_trans"/>
</dbReference>
<comment type="catalytic activity">
    <reaction evidence="14 17">
        <text>alpha-D-glucosamine 1-phosphate + acetyl-CoA = N-acetyl-alpha-D-glucosamine 1-phosphate + CoA + H(+)</text>
        <dbReference type="Rhea" id="RHEA:13725"/>
        <dbReference type="ChEBI" id="CHEBI:15378"/>
        <dbReference type="ChEBI" id="CHEBI:57287"/>
        <dbReference type="ChEBI" id="CHEBI:57288"/>
        <dbReference type="ChEBI" id="CHEBI:57776"/>
        <dbReference type="ChEBI" id="CHEBI:58516"/>
        <dbReference type="EC" id="2.3.1.157"/>
    </reaction>
</comment>
<keyword evidence="13 17" id="KW-0961">Cell wall biogenesis/degradation</keyword>
<reference evidence="19" key="1">
    <citation type="journal article" date="2014" name="Int. J. Syst. Evol. Microbiol.">
        <title>Complete genome of a new Firmicutes species belonging to the dominant human colonic microbiota ('Ruminococcus bicirculans') reveals two chromosomes and a selective capacity to utilize plant glucans.</title>
        <authorList>
            <consortium name="NISC Comparative Sequencing Program"/>
            <person name="Wegmann U."/>
            <person name="Louis P."/>
            <person name="Goesmann A."/>
            <person name="Henrissat B."/>
            <person name="Duncan S.H."/>
            <person name="Flint H.J."/>
        </authorList>
    </citation>
    <scope>NUCLEOTIDE SEQUENCE</scope>
    <source>
        <strain evidence="19">NBRC 108216</strain>
    </source>
</reference>
<feature type="binding site" evidence="17">
    <location>
        <position position="58"/>
    </location>
    <ligand>
        <name>UDP-N-acetyl-alpha-D-glucosamine</name>
        <dbReference type="ChEBI" id="CHEBI:57705"/>
    </ligand>
</feature>
<evidence type="ECO:0000313" key="20">
    <source>
        <dbReference type="Proteomes" id="UP001161390"/>
    </source>
</evidence>
<evidence type="ECO:0000256" key="11">
    <source>
        <dbReference type="ARBA" id="ARBA00023268"/>
    </source>
</evidence>
<evidence type="ECO:0000259" key="18">
    <source>
        <dbReference type="Pfam" id="PF12804"/>
    </source>
</evidence>
<proteinExistence type="inferred from homology"/>
<dbReference type="Pfam" id="PF12804">
    <property type="entry name" value="NTP_transf_3"/>
    <property type="match status" value="1"/>
</dbReference>
<dbReference type="CDD" id="cd02540">
    <property type="entry name" value="GT2_GlmU_N_bac"/>
    <property type="match status" value="1"/>
</dbReference>
<keyword evidence="11 17" id="KW-0511">Multifunctional enzyme</keyword>
<feature type="binding site" evidence="17">
    <location>
        <position position="88"/>
    </location>
    <ligand>
        <name>Mg(2+)</name>
        <dbReference type="ChEBI" id="CHEBI:18420"/>
    </ligand>
</feature>
<keyword evidence="4 17" id="KW-0808">Transferase</keyword>
<dbReference type="NCBIfam" id="TIGR01173">
    <property type="entry name" value="glmU"/>
    <property type="match status" value="1"/>
</dbReference>
<feature type="domain" description="MobA-like NTP transferase" evidence="18">
    <location>
        <begin position="6"/>
        <end position="170"/>
    </location>
</feature>
<sequence>MKSTMSKVLHPLAGRPLIEWVRASAIQAGCDRIICVVGEANADVRAKAEALGMEIAVQEPQNGTGHAVLCAKRAIGDFDGDIAILFADTPLIRHQTLLSVFDALKVTDVAVLGFEAEEPGAYGRLIEKDGRLTKIVEAKDASPDELDVTLCNSGVLAASRDRLFSALDQVTNDNAKGEYYLTDVVDIMCRDGGSAKAVRGDEGEMLGVNSRADLASAHAAFQANMRRMALEDGVTLRDPDTVYFSYDTVLERDCVIGEHVVFGPGVTVKAHATIHPFSHVEGALVGEGASVGPFARLRPGAELGPEAFVGNFVEVKNTKMGRGAKASHLTYLGDAEIGERVNIGAGTVTCNYDGYFKHKTIIGDGAFIGTHTSLVAPVTVGKQSFTATGTVVTKDVPDDALMVARAEPVIKLGWAKRFHETMRKKKASKS</sequence>
<comment type="pathway">
    <text evidence="17">Nucleotide-sugar biosynthesis; UDP-N-acetyl-alpha-D-glucosamine biosynthesis; N-acetyl-alpha-D-glucosamine 1-phosphate from alpha-D-glucosamine 6-phosphate (route II): step 2/2.</text>
</comment>
<dbReference type="InterPro" id="IPR038009">
    <property type="entry name" value="GlmU_C_LbH"/>
</dbReference>
<keyword evidence="5 17" id="KW-0548">Nucleotidyltransferase</keyword>
<feature type="binding site" evidence="17">
    <location>
        <position position="331"/>
    </location>
    <ligand>
        <name>UDP-N-acetyl-alpha-D-glucosamine</name>
        <dbReference type="ChEBI" id="CHEBI:57705"/>
    </ligand>
</feature>
<evidence type="ECO:0000256" key="14">
    <source>
        <dbReference type="ARBA" id="ARBA00048247"/>
    </source>
</evidence>
<feature type="binding site" evidence="17">
    <location>
        <position position="152"/>
    </location>
    <ligand>
        <name>UDP-N-acetyl-alpha-D-glucosamine</name>
        <dbReference type="ChEBI" id="CHEBI:57705"/>
    </ligand>
</feature>
<evidence type="ECO:0000256" key="10">
    <source>
        <dbReference type="ARBA" id="ARBA00022984"/>
    </source>
</evidence>
<comment type="subcellular location">
    <subcellularLocation>
        <location evidence="17">Cytoplasm</location>
    </subcellularLocation>
</comment>
<evidence type="ECO:0000256" key="1">
    <source>
        <dbReference type="ARBA" id="ARBA00007707"/>
    </source>
</evidence>
<feature type="binding site" evidence="17">
    <location>
        <position position="316"/>
    </location>
    <ligand>
        <name>UDP-N-acetyl-alpha-D-glucosamine</name>
        <dbReference type="ChEBI" id="CHEBI:57705"/>
    </ligand>
</feature>
<dbReference type="HAMAP" id="MF_01631">
    <property type="entry name" value="GlmU"/>
    <property type="match status" value="1"/>
</dbReference>
<comment type="similarity">
    <text evidence="1 17">In the C-terminal section; belongs to the transferase hexapeptide repeat family.</text>
</comment>
<keyword evidence="3 17" id="KW-0963">Cytoplasm</keyword>
<comment type="catalytic activity">
    <reaction evidence="15 17">
        <text>N-acetyl-alpha-D-glucosamine 1-phosphate + UTP + H(+) = UDP-N-acetyl-alpha-D-glucosamine + diphosphate</text>
        <dbReference type="Rhea" id="RHEA:13509"/>
        <dbReference type="ChEBI" id="CHEBI:15378"/>
        <dbReference type="ChEBI" id="CHEBI:33019"/>
        <dbReference type="ChEBI" id="CHEBI:46398"/>
        <dbReference type="ChEBI" id="CHEBI:57705"/>
        <dbReference type="ChEBI" id="CHEBI:57776"/>
        <dbReference type="EC" id="2.7.7.23"/>
    </reaction>
</comment>
<feature type="binding site" evidence="17">
    <location>
        <position position="298"/>
    </location>
    <ligand>
        <name>UDP-N-acetyl-alpha-D-glucosamine</name>
        <dbReference type="ChEBI" id="CHEBI:57705"/>
    </ligand>
</feature>
<comment type="caution">
    <text evidence="19">The sequence shown here is derived from an EMBL/GenBank/DDBJ whole genome shotgun (WGS) entry which is preliminary data.</text>
</comment>
<dbReference type="CDD" id="cd03353">
    <property type="entry name" value="LbH_GlmU_C"/>
    <property type="match status" value="1"/>
</dbReference>
<evidence type="ECO:0000256" key="13">
    <source>
        <dbReference type="ARBA" id="ARBA00023316"/>
    </source>
</evidence>
<evidence type="ECO:0000256" key="17">
    <source>
        <dbReference type="HAMAP-Rule" id="MF_01631"/>
    </source>
</evidence>
<dbReference type="Proteomes" id="UP001161390">
    <property type="component" value="Unassembled WGS sequence"/>
</dbReference>
<evidence type="ECO:0000256" key="4">
    <source>
        <dbReference type="ARBA" id="ARBA00022679"/>
    </source>
</evidence>
<dbReference type="PANTHER" id="PTHR43584:SF3">
    <property type="entry name" value="BIFUNCTIONAL PROTEIN GLMU"/>
    <property type="match status" value="1"/>
</dbReference>
<keyword evidence="7 17" id="KW-0677">Repeat</keyword>
<evidence type="ECO:0000256" key="16">
    <source>
        <dbReference type="ARBA" id="ARBA00049628"/>
    </source>
</evidence>
<dbReference type="Gene3D" id="3.90.550.10">
    <property type="entry name" value="Spore Coat Polysaccharide Biosynthesis Protein SpsA, Chain A"/>
    <property type="match status" value="1"/>
</dbReference>
<dbReference type="NCBIfam" id="NF010933">
    <property type="entry name" value="PRK14353.1"/>
    <property type="match status" value="1"/>
</dbReference>
<evidence type="ECO:0000256" key="9">
    <source>
        <dbReference type="ARBA" id="ARBA00022960"/>
    </source>
</evidence>
<feature type="binding site" evidence="17">
    <location>
        <position position="137"/>
    </location>
    <ligand>
        <name>UDP-N-acetyl-alpha-D-glucosamine</name>
        <dbReference type="ChEBI" id="CHEBI:57705"/>
    </ligand>
</feature>
<dbReference type="InterPro" id="IPR005882">
    <property type="entry name" value="Bifunctional_GlmU"/>
</dbReference>
<dbReference type="EC" id="2.3.1.157" evidence="17"/>
<dbReference type="EMBL" id="BSNJ01000001">
    <property type="protein sequence ID" value="GLQ19166.1"/>
    <property type="molecule type" value="Genomic_DNA"/>
</dbReference>
<feature type="active site" description="Proton acceptor" evidence="17">
    <location>
        <position position="328"/>
    </location>
</feature>
<protein>
    <recommendedName>
        <fullName evidence="17">Bifunctional protein GlmU</fullName>
    </recommendedName>
    <domain>
        <recommendedName>
            <fullName evidence="17">UDP-N-acetylglucosamine pyrophosphorylase</fullName>
            <ecNumber evidence="17">2.7.7.23</ecNumber>
        </recommendedName>
        <alternativeName>
            <fullName evidence="17">N-acetylglucosamine-1-phosphate uridyltransferase</fullName>
        </alternativeName>
    </domain>
    <domain>
        <recommendedName>
            <fullName evidence="17">Glucosamine-1-phosphate N-acetyltransferase</fullName>
            <ecNumber evidence="17">2.3.1.157</ecNumber>
        </recommendedName>
    </domain>
</protein>
<keyword evidence="10 17" id="KW-0573">Peptidoglycan synthesis</keyword>
<feature type="binding site" evidence="17">
    <location>
        <position position="405"/>
    </location>
    <ligand>
        <name>acetyl-CoA</name>
        <dbReference type="ChEBI" id="CHEBI:57288"/>
    </ligand>
</feature>
<comment type="cofactor">
    <cofactor evidence="17">
        <name>Mg(2+)</name>
        <dbReference type="ChEBI" id="CHEBI:18420"/>
    </cofactor>
    <text evidence="17">Binds 1 Mg(2+) ion per subunit.</text>
</comment>
<evidence type="ECO:0000313" key="19">
    <source>
        <dbReference type="EMBL" id="GLQ19166.1"/>
    </source>
</evidence>
<comment type="function">
    <text evidence="16 17">Catalyzes the last two sequential reactions in the de novo biosynthetic pathway for UDP-N-acetylglucosamine (UDP-GlcNAc). The C-terminal domain catalyzes the transfer of acetyl group from acetyl coenzyme A to glucosamine-1-phosphate (GlcN-1-P) to produce N-acetylglucosamine-1-phosphate (GlcNAc-1-P), which is converted into UDP-GlcNAc by the transfer of uridine 5-monophosphate (from uridine 5-triphosphate), a reaction catalyzed by the N-terminal domain.</text>
</comment>
<evidence type="ECO:0000256" key="8">
    <source>
        <dbReference type="ARBA" id="ARBA00022842"/>
    </source>
</evidence>
<dbReference type="InterPro" id="IPR011004">
    <property type="entry name" value="Trimer_LpxA-like_sf"/>
</dbReference>
<keyword evidence="12 17" id="KW-0012">Acyltransferase</keyword>
<comment type="caution">
    <text evidence="17">Lacks conserved residue(s) required for the propagation of feature annotation.</text>
</comment>
<dbReference type="Gene3D" id="2.160.10.10">
    <property type="entry name" value="Hexapeptide repeat proteins"/>
    <property type="match status" value="1"/>
</dbReference>
<feature type="binding site" evidence="17">
    <location>
        <begin position="351"/>
        <end position="352"/>
    </location>
    <ligand>
        <name>acetyl-CoA</name>
        <dbReference type="ChEBI" id="CHEBI:57288"/>
    </ligand>
</feature>
<dbReference type="PANTHER" id="PTHR43584">
    <property type="entry name" value="NUCLEOTIDYL TRANSFERASE"/>
    <property type="match status" value="1"/>
</dbReference>
<feature type="binding site" evidence="17">
    <location>
        <position position="123"/>
    </location>
    <ligand>
        <name>UDP-N-acetyl-alpha-D-glucosamine</name>
        <dbReference type="ChEBI" id="CHEBI:57705"/>
    </ligand>
</feature>
<feature type="binding site" evidence="17">
    <location>
        <position position="209"/>
    </location>
    <ligand>
        <name>Mg(2+)</name>
        <dbReference type="ChEBI" id="CHEBI:18420"/>
    </ligand>
</feature>
<feature type="binding site" evidence="17">
    <location>
        <position position="209"/>
    </location>
    <ligand>
        <name>UDP-N-acetyl-alpha-D-glucosamine</name>
        <dbReference type="ChEBI" id="CHEBI:57705"/>
    </ligand>
</feature>
<gene>
    <name evidence="17 19" type="primary">glmU</name>
    <name evidence="19" type="ORF">GCM10007854_01210</name>
</gene>
<comment type="similarity">
    <text evidence="2 17">In the N-terminal section; belongs to the N-acetylglucosamine-1-phosphate uridyltransferase family.</text>
</comment>
<evidence type="ECO:0000256" key="7">
    <source>
        <dbReference type="ARBA" id="ARBA00022737"/>
    </source>
</evidence>
<comment type="pathway">
    <text evidence="17">Bacterial outer membrane biogenesis; LPS lipid A biosynthesis.</text>
</comment>
<evidence type="ECO:0000256" key="3">
    <source>
        <dbReference type="ARBA" id="ARBA00022490"/>
    </source>
</evidence>
<name>A0ABQ5UV66_9PROT</name>
<feature type="region of interest" description="Pyrophosphorylase" evidence="17">
    <location>
        <begin position="1"/>
        <end position="211"/>
    </location>
</feature>
<keyword evidence="20" id="KW-1185">Reference proteome</keyword>
<feature type="binding site" evidence="17">
    <location>
        <position position="7"/>
    </location>
    <ligand>
        <name>UDP-N-acetyl-alpha-D-glucosamine</name>
        <dbReference type="ChEBI" id="CHEBI:57705"/>
    </ligand>
</feature>
<evidence type="ECO:0000256" key="12">
    <source>
        <dbReference type="ARBA" id="ARBA00023315"/>
    </source>
</evidence>
<feature type="binding site" evidence="17">
    <location>
        <position position="345"/>
    </location>
    <ligand>
        <name>acetyl-CoA</name>
        <dbReference type="ChEBI" id="CHEBI:57288"/>
    </ligand>
</feature>
<keyword evidence="8 17" id="KW-0460">Magnesium</keyword>
<evidence type="ECO:0000256" key="6">
    <source>
        <dbReference type="ARBA" id="ARBA00022723"/>
    </source>
</evidence>